<dbReference type="EMBL" id="CP002273">
    <property type="protein sequence ID" value="ADO38525.1"/>
    <property type="molecule type" value="Genomic_DNA"/>
</dbReference>
<organism evidence="1 2">
    <name type="scientific">Eubacterium callanderi</name>
    <dbReference type="NCBI Taxonomy" id="53442"/>
    <lineage>
        <taxon>Bacteria</taxon>
        <taxon>Bacillati</taxon>
        <taxon>Bacillota</taxon>
        <taxon>Clostridia</taxon>
        <taxon>Eubacteriales</taxon>
        <taxon>Eubacteriaceae</taxon>
        <taxon>Eubacterium</taxon>
    </lineage>
</organism>
<evidence type="ECO:0000313" key="2">
    <source>
        <dbReference type="Proteomes" id="UP000006873"/>
    </source>
</evidence>
<sequence>MFRIGVCDDEAYFRKDLKKTLKSLF</sequence>
<evidence type="ECO:0000313" key="1">
    <source>
        <dbReference type="EMBL" id="ADO38525.1"/>
    </source>
</evidence>
<accession>E3GPK9</accession>
<keyword evidence="2" id="KW-1185">Reference proteome</keyword>
<reference evidence="1 2" key="2">
    <citation type="journal article" date="2011" name="J. Bacteriol.">
        <title>Complete genome sequence of a carbon monoxide-utilizing acetogen, Eubacterium limosum KIST612.</title>
        <authorList>
            <person name="Roh H."/>
            <person name="Ko H.J."/>
            <person name="Kim D."/>
            <person name="Choi D.G."/>
            <person name="Park S."/>
            <person name="Kim S."/>
            <person name="Chang I.S."/>
            <person name="Choi I.G."/>
        </authorList>
    </citation>
    <scope>NUCLEOTIDE SEQUENCE [LARGE SCALE GENOMIC DNA]</scope>
    <source>
        <strain evidence="1 2">KIST612</strain>
    </source>
</reference>
<protein>
    <submittedName>
        <fullName evidence="1">Uncharacterized protein</fullName>
    </submittedName>
</protein>
<proteinExistence type="predicted"/>
<name>E3GPK9_9FIRM</name>
<reference key="1">
    <citation type="submission" date="2010-09" db="EMBL/GenBank/DDBJ databases">
        <authorList>
            <person name="Roh H."/>
            <person name="Ko H.-J."/>
            <person name="Kim D."/>
            <person name="Choi D.G."/>
            <person name="Park S."/>
            <person name="Kim S."/>
            <person name="Kim K.H."/>
            <person name="Chang I.S."/>
            <person name="Choi I.-G."/>
        </authorList>
    </citation>
    <scope>NUCLEOTIDE SEQUENCE</scope>
    <source>
        <strain>KIST612</strain>
    </source>
</reference>
<dbReference type="HOGENOM" id="CLU_3418906_0_0_9"/>
<dbReference type="AlphaFoldDB" id="E3GPK9"/>
<dbReference type="KEGG" id="elm:ELI_3566"/>
<gene>
    <name evidence="1" type="ordered locus">ELI_3566</name>
</gene>
<dbReference type="Proteomes" id="UP000006873">
    <property type="component" value="Chromosome"/>
</dbReference>